<feature type="transmembrane region" description="Helical" evidence="1">
    <location>
        <begin position="176"/>
        <end position="194"/>
    </location>
</feature>
<evidence type="ECO:0000256" key="1">
    <source>
        <dbReference type="SAM" id="Phobius"/>
    </source>
</evidence>
<protein>
    <submittedName>
        <fullName evidence="3">Uncharacterized protein</fullName>
    </submittedName>
</protein>
<evidence type="ECO:0000313" key="4">
    <source>
        <dbReference type="Proteomes" id="UP001364224"/>
    </source>
</evidence>
<reference evidence="3 4" key="1">
    <citation type="submission" date="2024-02" db="EMBL/GenBank/DDBJ databases">
        <title>Adaptive strategies in a cosmopolitan and abundant soil bacterium.</title>
        <authorList>
            <person name="Carini P."/>
        </authorList>
    </citation>
    <scope>NUCLEOTIDE SEQUENCE [LARGE SCALE GENOMIC DNA]</scope>
    <source>
        <strain evidence="3 4">AZCC 1608</strain>
    </source>
</reference>
<keyword evidence="2" id="KW-0732">Signal</keyword>
<accession>A0ABU8BDK6</accession>
<dbReference type="EMBL" id="JAZHRV010000001">
    <property type="protein sequence ID" value="MEH2556192.1"/>
    <property type="molecule type" value="Genomic_DNA"/>
</dbReference>
<feature type="signal peptide" evidence="2">
    <location>
        <begin position="1"/>
        <end position="25"/>
    </location>
</feature>
<feature type="transmembrane region" description="Helical" evidence="1">
    <location>
        <begin position="89"/>
        <end position="109"/>
    </location>
</feature>
<evidence type="ECO:0000256" key="2">
    <source>
        <dbReference type="SAM" id="SignalP"/>
    </source>
</evidence>
<comment type="caution">
    <text evidence="3">The sequence shown here is derived from an EMBL/GenBank/DDBJ whole genome shotgun (WGS) entry which is preliminary data.</text>
</comment>
<evidence type="ECO:0000313" key="3">
    <source>
        <dbReference type="EMBL" id="MEH2556192.1"/>
    </source>
</evidence>
<keyword evidence="1" id="KW-0472">Membrane</keyword>
<feature type="transmembrane region" description="Helical" evidence="1">
    <location>
        <begin position="151"/>
        <end position="170"/>
    </location>
</feature>
<proteinExistence type="predicted"/>
<name>A0ABU8BDK6_9BRAD</name>
<feature type="chain" id="PRO_5045530688" evidence="2">
    <location>
        <begin position="26"/>
        <end position="201"/>
    </location>
</feature>
<keyword evidence="1" id="KW-1133">Transmembrane helix</keyword>
<dbReference type="RefSeq" id="WP_334481492.1">
    <property type="nucleotide sequence ID" value="NZ_JAZHRV010000001.1"/>
</dbReference>
<dbReference type="Proteomes" id="UP001364224">
    <property type="component" value="Unassembled WGS sequence"/>
</dbReference>
<keyword evidence="4" id="KW-1185">Reference proteome</keyword>
<gene>
    <name evidence="3" type="ORF">V1286_003721</name>
</gene>
<sequence length="201" mass="22759">MPWRIAMPIQALCMLALSASEQRFAALEFGWTATRAQGWACDQATVRFDIIEICRVLRSNQDAPDEVPWGSWRDYCRDQVARASPEARIVKGFLVAFSGALLLVSGWMLQRADADARKYYPLQFADELSSRYYMMYVLFNRSIPLEIRRRFAVSSALSMLAFAGFAAVAYLADNPVIAVLLLLICGFGVANVVWQWRSARR</sequence>
<keyword evidence="1" id="KW-0812">Transmembrane</keyword>
<organism evidence="3 4">
    <name type="scientific">Bradyrhizobium algeriense</name>
    <dbReference type="NCBI Taxonomy" id="634784"/>
    <lineage>
        <taxon>Bacteria</taxon>
        <taxon>Pseudomonadati</taxon>
        <taxon>Pseudomonadota</taxon>
        <taxon>Alphaproteobacteria</taxon>
        <taxon>Hyphomicrobiales</taxon>
        <taxon>Nitrobacteraceae</taxon>
        <taxon>Bradyrhizobium</taxon>
    </lineage>
</organism>